<proteinExistence type="predicted"/>
<dbReference type="AlphaFoldDB" id="A0AAW2FN07"/>
<protein>
    <submittedName>
        <fullName evidence="2">Uncharacterized protein</fullName>
    </submittedName>
</protein>
<comment type="caution">
    <text evidence="2">The sequence shown here is derived from an EMBL/GenBank/DDBJ whole genome shotgun (WGS) entry which is preliminary data.</text>
</comment>
<keyword evidence="1" id="KW-0732">Signal</keyword>
<gene>
    <name evidence="2" type="ORF">PUN28_010950</name>
</gene>
<organism evidence="2 3">
    <name type="scientific">Cardiocondyla obscurior</name>
    <dbReference type="NCBI Taxonomy" id="286306"/>
    <lineage>
        <taxon>Eukaryota</taxon>
        <taxon>Metazoa</taxon>
        <taxon>Ecdysozoa</taxon>
        <taxon>Arthropoda</taxon>
        <taxon>Hexapoda</taxon>
        <taxon>Insecta</taxon>
        <taxon>Pterygota</taxon>
        <taxon>Neoptera</taxon>
        <taxon>Endopterygota</taxon>
        <taxon>Hymenoptera</taxon>
        <taxon>Apocrita</taxon>
        <taxon>Aculeata</taxon>
        <taxon>Formicoidea</taxon>
        <taxon>Formicidae</taxon>
        <taxon>Myrmicinae</taxon>
        <taxon>Cardiocondyla</taxon>
    </lineage>
</organism>
<evidence type="ECO:0000256" key="1">
    <source>
        <dbReference type="SAM" id="SignalP"/>
    </source>
</evidence>
<keyword evidence="3" id="KW-1185">Reference proteome</keyword>
<accession>A0AAW2FN07</accession>
<sequence>MKSYALVCVALTTIFFIVYAKEECKKENCITPDKCEQLVQGNISCEEQGTSCCSVVKNEFRTHCNHYGGECMDSCSQILSHNTIDCINDQICCILV</sequence>
<feature type="chain" id="PRO_5043699624" evidence="1">
    <location>
        <begin position="21"/>
        <end position="96"/>
    </location>
</feature>
<dbReference type="EMBL" id="JADYXP020000010">
    <property type="protein sequence ID" value="KAL0115771.1"/>
    <property type="molecule type" value="Genomic_DNA"/>
</dbReference>
<feature type="signal peptide" evidence="1">
    <location>
        <begin position="1"/>
        <end position="20"/>
    </location>
</feature>
<dbReference type="Proteomes" id="UP001430953">
    <property type="component" value="Unassembled WGS sequence"/>
</dbReference>
<name>A0AAW2FN07_9HYME</name>
<evidence type="ECO:0000313" key="2">
    <source>
        <dbReference type="EMBL" id="KAL0115771.1"/>
    </source>
</evidence>
<evidence type="ECO:0000313" key="3">
    <source>
        <dbReference type="Proteomes" id="UP001430953"/>
    </source>
</evidence>
<reference evidence="2 3" key="1">
    <citation type="submission" date="2023-03" db="EMBL/GenBank/DDBJ databases">
        <title>High recombination rates correlate with genetic variation in Cardiocondyla obscurior ants.</title>
        <authorList>
            <person name="Errbii M."/>
        </authorList>
    </citation>
    <scope>NUCLEOTIDE SEQUENCE [LARGE SCALE GENOMIC DNA]</scope>
    <source>
        <strain evidence="2">Alpha-2009</strain>
        <tissue evidence="2">Whole body</tissue>
    </source>
</reference>